<dbReference type="EMBL" id="JBHSBM010000016">
    <property type="protein sequence ID" value="MFC4059251.1"/>
    <property type="molecule type" value="Genomic_DNA"/>
</dbReference>
<evidence type="ECO:0000313" key="5">
    <source>
        <dbReference type="Proteomes" id="UP001595850"/>
    </source>
</evidence>
<comment type="caution">
    <text evidence="4">The sequence shown here is derived from an EMBL/GenBank/DDBJ whole genome shotgun (WGS) entry which is preliminary data.</text>
</comment>
<sequence>MSSLMRPEARGLLPEILDWMEAPFAGLRPGAGQPIRLEECVRDDRYVLRAELPGVDPDKDIEITMQGGVLTVHGERREEEREAHRSEFRYGSFTRSVTLPAGADESDVRATYDKGILEVSVKISERERQGRRIAIEKPS</sequence>
<dbReference type="InterPro" id="IPR008978">
    <property type="entry name" value="HSP20-like_chaperone"/>
</dbReference>
<dbReference type="PANTHER" id="PTHR11527">
    <property type="entry name" value="HEAT-SHOCK PROTEIN 20 FAMILY MEMBER"/>
    <property type="match status" value="1"/>
</dbReference>
<gene>
    <name evidence="4" type="ORF">ACFOWE_13165</name>
</gene>
<dbReference type="CDD" id="cd06464">
    <property type="entry name" value="ACD_sHsps-like"/>
    <property type="match status" value="1"/>
</dbReference>
<dbReference type="RefSeq" id="WP_377287561.1">
    <property type="nucleotide sequence ID" value="NZ_JBHSBM010000016.1"/>
</dbReference>
<keyword evidence="5" id="KW-1185">Reference proteome</keyword>
<comment type="similarity">
    <text evidence="1 2">Belongs to the small heat shock protein (HSP20) family.</text>
</comment>
<dbReference type="PROSITE" id="PS01031">
    <property type="entry name" value="SHSP"/>
    <property type="match status" value="1"/>
</dbReference>
<dbReference type="SUPFAM" id="SSF49764">
    <property type="entry name" value="HSP20-like chaperones"/>
    <property type="match status" value="1"/>
</dbReference>
<protein>
    <submittedName>
        <fullName evidence="4">Hsp20/alpha crystallin family protein</fullName>
    </submittedName>
</protein>
<dbReference type="InterPro" id="IPR002068">
    <property type="entry name" value="A-crystallin/Hsp20_dom"/>
</dbReference>
<dbReference type="Pfam" id="PF00011">
    <property type="entry name" value="HSP20"/>
    <property type="match status" value="1"/>
</dbReference>
<evidence type="ECO:0000256" key="1">
    <source>
        <dbReference type="PROSITE-ProRule" id="PRU00285"/>
    </source>
</evidence>
<evidence type="ECO:0000313" key="4">
    <source>
        <dbReference type="EMBL" id="MFC4059251.1"/>
    </source>
</evidence>
<organism evidence="4 5">
    <name type="scientific">Planomonospora corallina</name>
    <dbReference type="NCBI Taxonomy" id="1806052"/>
    <lineage>
        <taxon>Bacteria</taxon>
        <taxon>Bacillati</taxon>
        <taxon>Actinomycetota</taxon>
        <taxon>Actinomycetes</taxon>
        <taxon>Streptosporangiales</taxon>
        <taxon>Streptosporangiaceae</taxon>
        <taxon>Planomonospora</taxon>
    </lineage>
</organism>
<evidence type="ECO:0000256" key="2">
    <source>
        <dbReference type="RuleBase" id="RU003616"/>
    </source>
</evidence>
<dbReference type="Proteomes" id="UP001595850">
    <property type="component" value="Unassembled WGS sequence"/>
</dbReference>
<dbReference type="InterPro" id="IPR031107">
    <property type="entry name" value="Small_HSP"/>
</dbReference>
<reference evidence="5" key="1">
    <citation type="journal article" date="2019" name="Int. J. Syst. Evol. Microbiol.">
        <title>The Global Catalogue of Microorganisms (GCM) 10K type strain sequencing project: providing services to taxonomists for standard genome sequencing and annotation.</title>
        <authorList>
            <consortium name="The Broad Institute Genomics Platform"/>
            <consortium name="The Broad Institute Genome Sequencing Center for Infectious Disease"/>
            <person name="Wu L."/>
            <person name="Ma J."/>
        </authorList>
    </citation>
    <scope>NUCLEOTIDE SEQUENCE [LARGE SCALE GENOMIC DNA]</scope>
    <source>
        <strain evidence="5">TBRC 4489</strain>
    </source>
</reference>
<accession>A0ABV8I7E8</accession>
<name>A0ABV8I7E8_9ACTN</name>
<proteinExistence type="inferred from homology"/>
<feature type="domain" description="SHSP" evidence="3">
    <location>
        <begin position="26"/>
        <end position="138"/>
    </location>
</feature>
<evidence type="ECO:0000259" key="3">
    <source>
        <dbReference type="PROSITE" id="PS01031"/>
    </source>
</evidence>
<dbReference type="Gene3D" id="2.60.40.790">
    <property type="match status" value="1"/>
</dbReference>